<dbReference type="EMBL" id="BAABIS010000001">
    <property type="protein sequence ID" value="GAA4837158.1"/>
    <property type="molecule type" value="Genomic_DNA"/>
</dbReference>
<name>A0ABP9DAD1_9ACTN</name>
<feature type="transmembrane region" description="Helical" evidence="1">
    <location>
        <begin position="61"/>
        <end position="80"/>
    </location>
</feature>
<protein>
    <submittedName>
        <fullName evidence="2">Uncharacterized protein</fullName>
    </submittedName>
</protein>
<sequence length="251" mass="26556">MLLTIDTHSTAYLNGRIVGQIIVLAAGIALAWVLTRKWRNPVALMPADLPRVTVARKRRRLLLVLITAAACALSATELILDLRRESPYGAAASTGPTDRTVDAPDTVAGYHLITGEAAARLIAKRPARTGEHLWYYSTTPGATEPNLIFTASTNAWDPAGAAEKAKHSLDQLFTDFFAGAKVEDAEDVDPGPLGGLMRCGHSQNGNFVICRWEDAGAAGTVVAADATGIQEAGALALQFRNAAEHSGARSS</sequence>
<dbReference type="Proteomes" id="UP001501752">
    <property type="component" value="Unassembled WGS sequence"/>
</dbReference>
<keyword evidence="1" id="KW-0472">Membrane</keyword>
<reference evidence="3" key="1">
    <citation type="journal article" date="2019" name="Int. J. Syst. Evol. Microbiol.">
        <title>The Global Catalogue of Microorganisms (GCM) 10K type strain sequencing project: providing services to taxonomists for standard genome sequencing and annotation.</title>
        <authorList>
            <consortium name="The Broad Institute Genomics Platform"/>
            <consortium name="The Broad Institute Genome Sequencing Center for Infectious Disease"/>
            <person name="Wu L."/>
            <person name="Ma J."/>
        </authorList>
    </citation>
    <scope>NUCLEOTIDE SEQUENCE [LARGE SCALE GENOMIC DNA]</scope>
    <source>
        <strain evidence="3">JCM 13006</strain>
    </source>
</reference>
<keyword evidence="1" id="KW-1133">Transmembrane helix</keyword>
<keyword evidence="1" id="KW-0812">Transmembrane</keyword>
<feature type="transmembrane region" description="Helical" evidence="1">
    <location>
        <begin position="17"/>
        <end position="35"/>
    </location>
</feature>
<evidence type="ECO:0000313" key="3">
    <source>
        <dbReference type="Proteomes" id="UP001501752"/>
    </source>
</evidence>
<keyword evidence="3" id="KW-1185">Reference proteome</keyword>
<proteinExistence type="predicted"/>
<accession>A0ABP9DAD1</accession>
<dbReference type="RefSeq" id="WP_345695546.1">
    <property type="nucleotide sequence ID" value="NZ_BAABIS010000001.1"/>
</dbReference>
<comment type="caution">
    <text evidence="2">The sequence shown here is derived from an EMBL/GenBank/DDBJ whole genome shotgun (WGS) entry which is preliminary data.</text>
</comment>
<evidence type="ECO:0000256" key="1">
    <source>
        <dbReference type="SAM" id="Phobius"/>
    </source>
</evidence>
<organism evidence="2 3">
    <name type="scientific">Kitasatospora terrestris</name>
    <dbReference type="NCBI Taxonomy" id="258051"/>
    <lineage>
        <taxon>Bacteria</taxon>
        <taxon>Bacillati</taxon>
        <taxon>Actinomycetota</taxon>
        <taxon>Actinomycetes</taxon>
        <taxon>Kitasatosporales</taxon>
        <taxon>Streptomycetaceae</taxon>
        <taxon>Kitasatospora</taxon>
    </lineage>
</organism>
<gene>
    <name evidence="2" type="ORF">GCM10023235_10170</name>
</gene>
<evidence type="ECO:0000313" key="2">
    <source>
        <dbReference type="EMBL" id="GAA4837158.1"/>
    </source>
</evidence>